<dbReference type="InterPro" id="IPR006015">
    <property type="entry name" value="Universal_stress_UspA"/>
</dbReference>
<protein>
    <submittedName>
        <fullName evidence="3">Universal stress protein</fullName>
    </submittedName>
</protein>
<dbReference type="Proteomes" id="UP001229952">
    <property type="component" value="Chromosome"/>
</dbReference>
<dbReference type="EMBL" id="CP120992">
    <property type="protein sequence ID" value="WLQ39579.1"/>
    <property type="molecule type" value="Genomic_DNA"/>
</dbReference>
<evidence type="ECO:0000256" key="1">
    <source>
        <dbReference type="ARBA" id="ARBA00008791"/>
    </source>
</evidence>
<evidence type="ECO:0000259" key="2">
    <source>
        <dbReference type="Pfam" id="PF00582"/>
    </source>
</evidence>
<dbReference type="PANTHER" id="PTHR46268">
    <property type="entry name" value="STRESS RESPONSE PROTEIN NHAX"/>
    <property type="match status" value="1"/>
</dbReference>
<dbReference type="SUPFAM" id="SSF52402">
    <property type="entry name" value="Adenine nucleotide alpha hydrolases-like"/>
    <property type="match status" value="2"/>
</dbReference>
<evidence type="ECO:0000313" key="3">
    <source>
        <dbReference type="EMBL" id="WLQ39579.1"/>
    </source>
</evidence>
<dbReference type="InterPro" id="IPR014729">
    <property type="entry name" value="Rossmann-like_a/b/a_fold"/>
</dbReference>
<dbReference type="RefSeq" id="WP_306086160.1">
    <property type="nucleotide sequence ID" value="NZ_CP120992.1"/>
</dbReference>
<evidence type="ECO:0000313" key="4">
    <source>
        <dbReference type="Proteomes" id="UP001229952"/>
    </source>
</evidence>
<sequence length="293" mass="30542">MDSTKSSATMTGPVLVGTDGSDHATRAVRWAAGEAAARNRPLRIVYATATTQGGPYLSRQDIQEIDEFAERVLGEAAALAHRIAPAISVTTAACEDETTACLLREAGSDATIVVGSRGRGGFASLLVGSDSLRVAARSHVPVVVVPRGADREPAGVVLAAVRDERDGEALRVAACLAAREGASLRVLSAWAFLENVGSMATMFDGVDRLAADQATATARIVAPVRKEFPDLTVTEHVVRAGSVPEVLIAATADADSIVIGSRRRSHPVGSSLGRVTHTVLHHTHCPVVLVPHS</sequence>
<dbReference type="InterPro" id="IPR006016">
    <property type="entry name" value="UspA"/>
</dbReference>
<keyword evidence="4" id="KW-1185">Reference proteome</keyword>
<dbReference type="Gene3D" id="3.40.50.620">
    <property type="entry name" value="HUPs"/>
    <property type="match status" value="2"/>
</dbReference>
<proteinExistence type="inferred from homology"/>
<organism evidence="3 4">
    <name type="scientific">Streptomyces laculatispora</name>
    <dbReference type="NCBI Taxonomy" id="887464"/>
    <lineage>
        <taxon>Bacteria</taxon>
        <taxon>Bacillati</taxon>
        <taxon>Actinomycetota</taxon>
        <taxon>Actinomycetes</taxon>
        <taxon>Kitasatosporales</taxon>
        <taxon>Streptomycetaceae</taxon>
        <taxon>Streptomyces</taxon>
    </lineage>
</organism>
<comment type="similarity">
    <text evidence="1">Belongs to the universal stress protein A family.</text>
</comment>
<feature type="domain" description="UspA" evidence="2">
    <location>
        <begin position="10"/>
        <end position="146"/>
    </location>
</feature>
<name>A0ABY9HYU6_9ACTN</name>
<accession>A0ABY9HYU6</accession>
<dbReference type="Pfam" id="PF00582">
    <property type="entry name" value="Usp"/>
    <property type="match status" value="2"/>
</dbReference>
<dbReference type="PANTHER" id="PTHR46268:SF6">
    <property type="entry name" value="UNIVERSAL STRESS PROTEIN UP12"/>
    <property type="match status" value="1"/>
</dbReference>
<feature type="domain" description="UspA" evidence="2">
    <location>
        <begin position="157"/>
        <end position="291"/>
    </location>
</feature>
<gene>
    <name evidence="3" type="ORF">P8A22_05885</name>
</gene>
<dbReference type="CDD" id="cd00293">
    <property type="entry name" value="USP-like"/>
    <property type="match status" value="1"/>
</dbReference>
<reference evidence="3 4" key="1">
    <citation type="submission" date="2023-03" db="EMBL/GenBank/DDBJ databases">
        <title>Isolation and description of six Streptomyces strains from soil environments, able to metabolize different microbial glucans.</title>
        <authorList>
            <person name="Widen T."/>
            <person name="Larsbrink J."/>
        </authorList>
    </citation>
    <scope>NUCLEOTIDE SEQUENCE [LARGE SCALE GENOMIC DNA]</scope>
    <source>
        <strain evidence="3 4">Mut2</strain>
    </source>
</reference>
<dbReference type="PRINTS" id="PR01438">
    <property type="entry name" value="UNVRSLSTRESS"/>
</dbReference>